<accession>A0ACB9SX40</accession>
<proteinExistence type="predicted"/>
<dbReference type="Proteomes" id="UP001056778">
    <property type="component" value="Chromosome 6"/>
</dbReference>
<name>A0ACB9SX40_HOLOL</name>
<keyword evidence="2" id="KW-1185">Reference proteome</keyword>
<evidence type="ECO:0000313" key="1">
    <source>
        <dbReference type="EMBL" id="KAI4459096.1"/>
    </source>
</evidence>
<reference evidence="1" key="1">
    <citation type="submission" date="2022-04" db="EMBL/GenBank/DDBJ databases">
        <title>Chromosome-scale genome assembly of Holotrichia oblita Faldermann.</title>
        <authorList>
            <person name="Rongchong L."/>
        </authorList>
    </citation>
    <scope>NUCLEOTIDE SEQUENCE</scope>
    <source>
        <strain evidence="1">81SQS9</strain>
    </source>
</reference>
<dbReference type="EMBL" id="CM043020">
    <property type="protein sequence ID" value="KAI4459096.1"/>
    <property type="molecule type" value="Genomic_DNA"/>
</dbReference>
<organism evidence="1 2">
    <name type="scientific">Holotrichia oblita</name>
    <name type="common">Chafer beetle</name>
    <dbReference type="NCBI Taxonomy" id="644536"/>
    <lineage>
        <taxon>Eukaryota</taxon>
        <taxon>Metazoa</taxon>
        <taxon>Ecdysozoa</taxon>
        <taxon>Arthropoda</taxon>
        <taxon>Hexapoda</taxon>
        <taxon>Insecta</taxon>
        <taxon>Pterygota</taxon>
        <taxon>Neoptera</taxon>
        <taxon>Endopterygota</taxon>
        <taxon>Coleoptera</taxon>
        <taxon>Polyphaga</taxon>
        <taxon>Scarabaeiformia</taxon>
        <taxon>Scarabaeidae</taxon>
        <taxon>Melolonthinae</taxon>
        <taxon>Holotrichia</taxon>
    </lineage>
</organism>
<protein>
    <submittedName>
        <fullName evidence="1">Uncharacterized protein</fullName>
    </submittedName>
</protein>
<sequence length="325" mass="37114">MHKQFTQNENLSKKNLFTLDIKMTETIEEEQVVMTPKCKTANSTTLIVERKIVKKANDKMHVAGGEHTGIVINKETSAENAVTQPADLVLEFRVFLVSVQTGKHTQESRTLRFWFREINMQNGHTNHNNSNGGEKATVAQDFFRELVSPQEFPRDYVGFIKKIMKLLQRDYFSISKLEIELKQLEEAAVPNRPLSVDENSIGNVLLLSKEKVLELIESAYPNPVTIQDMSKDNQWDEEEVSHHLAELQSRGLVKAMDHGAFTRQQSFDTQVTVVKQMPTMVSSKQPTIAIITAQYCEKIAVDAMIENKETFVRYTTVGKLVFQFF</sequence>
<evidence type="ECO:0000313" key="2">
    <source>
        <dbReference type="Proteomes" id="UP001056778"/>
    </source>
</evidence>
<gene>
    <name evidence="1" type="ORF">MML48_6g00017064</name>
</gene>
<comment type="caution">
    <text evidence="1">The sequence shown here is derived from an EMBL/GenBank/DDBJ whole genome shotgun (WGS) entry which is preliminary data.</text>
</comment>